<reference evidence="1 2" key="3">
    <citation type="journal article" date="2008" name="BMC Genomics">
        <title>The genome of the versatile nitrogen fixer Azorhizobium caulinodans ORS571.</title>
        <authorList>
            <person name="Lee KB."/>
            <person name="Backer P.D."/>
            <person name="Aono T."/>
            <person name="Liu CT."/>
            <person name="Suzuki S."/>
            <person name="Suzuki T."/>
            <person name="Kaneko T."/>
            <person name="Yamada M."/>
            <person name="Tabata S."/>
            <person name="Kupfer D.M."/>
            <person name="Najar F.Z."/>
            <person name="Wiley G.B."/>
            <person name="Roe B."/>
            <person name="Binnewies T.T."/>
            <person name="Ussery D.W."/>
            <person name="D'Haeze W."/>
            <person name="Herder J.D."/>
            <person name="Gevers D."/>
            <person name="Vereecke D."/>
            <person name="Holsters M."/>
            <person name="Oyaizu H."/>
        </authorList>
    </citation>
    <scope>NUCLEOTIDE SEQUENCE [LARGE SCALE GENOMIC DNA]</scope>
    <source>
        <strain evidence="2">ATCC 43989 / DSM 5975 / JCM 20966 / LMG 6465 / NBRC 14845 / NCIMB 13405 / ORS 571</strain>
    </source>
</reference>
<reference evidence="1 2" key="5">
    <citation type="journal article" date="2010" name="Appl. Environ. Microbiol.">
        <title>phrR-like gene praR of Azorhizobium caulinodans ORS571 is essential for symbiosis with Sesbania rostrata and is involved in expression of reb genes.</title>
        <authorList>
            <person name="Akiba N."/>
            <person name="Aono T."/>
            <person name="Toyazaki H."/>
            <person name="Sato S."/>
            <person name="Oyaizu H."/>
        </authorList>
    </citation>
    <scope>NUCLEOTIDE SEQUENCE [LARGE SCALE GENOMIC DNA]</scope>
    <source>
        <strain evidence="2">ATCC 43989 / DSM 5975 / JCM 20966 / LMG 6465 / NBRC 14845 / NCIMB 13405 / ORS 571</strain>
    </source>
</reference>
<evidence type="ECO:0000313" key="2">
    <source>
        <dbReference type="Proteomes" id="UP000000270"/>
    </source>
</evidence>
<reference evidence="2" key="2">
    <citation type="submission" date="2007-04" db="EMBL/GenBank/DDBJ databases">
        <title>Complete genome sequence of the nitrogen-fixing bacterium Azorhizobium caulinodans ORS571.</title>
        <authorList>
            <person name="Lee K.B."/>
            <person name="Backer P.D."/>
            <person name="Aono T."/>
            <person name="Liu C.T."/>
            <person name="Suzuki S."/>
            <person name="Suzuki T."/>
            <person name="Kaneko T."/>
            <person name="Yamada M."/>
            <person name="Tabata S."/>
            <person name="Kupfer D.M."/>
            <person name="Najar F.Z."/>
            <person name="Wiley G.B."/>
            <person name="Roe B."/>
            <person name="Binnewies T."/>
            <person name="Ussery D."/>
            <person name="Vereecke D."/>
            <person name="Gevers D."/>
            <person name="Holsters M."/>
            <person name="Oyaizu H."/>
        </authorList>
    </citation>
    <scope>NUCLEOTIDE SEQUENCE [LARGE SCALE GENOMIC DNA]</scope>
    <source>
        <strain evidence="2">ATCC 43989 / DSM 5975 / JCM 20966 / LMG 6465 / NBRC 14845 / NCIMB 13405 / ORS 571</strain>
    </source>
</reference>
<sequence length="56" mass="6253">MPAPMTINHYYRSAPEFGFSDPLSPDFAKTAAGPLPDIFAGKAKLKIHLRFITTFR</sequence>
<accession>A8HZE1</accession>
<keyword evidence="2" id="KW-1185">Reference proteome</keyword>
<dbReference type="Proteomes" id="UP000000270">
    <property type="component" value="Chromosome"/>
</dbReference>
<reference evidence="1 2" key="1">
    <citation type="journal article" date="2007" name="Appl. Environ. Microbiol.">
        <title>Rhizobial factors required for stem nodule maturation and maintenance in Sesbania rostrata-Azorhizobium caulinodans ORS571 symbiosis.</title>
        <authorList>
            <person name="Suzuki S."/>
            <person name="Aono T."/>
            <person name="Lee KB."/>
            <person name="Suzuki T."/>
            <person name="Liu CT."/>
            <person name="Miwa H."/>
            <person name="Wakao S."/>
            <person name="Iki T."/>
            <person name="Oyaizu H."/>
        </authorList>
    </citation>
    <scope>NUCLEOTIDE SEQUENCE [LARGE SCALE GENOMIC DNA]</scope>
    <source>
        <strain evidence="2">ATCC 43989 / DSM 5975 / JCM 20966 / LMG 6465 / NBRC 14845 / NCIMB 13405 / ORS 571</strain>
    </source>
</reference>
<dbReference type="EMBL" id="AP009384">
    <property type="protein sequence ID" value="BAF90570.1"/>
    <property type="molecule type" value="Genomic_DNA"/>
</dbReference>
<reference evidence="1 2" key="4">
    <citation type="journal article" date="2009" name="Appl. Environ. Microbiol.">
        <title>Comparative genome-wide transcriptional profiling of Azorhizobium caulinodans ORS571 grown under free-living and symbiotic conditions.</title>
        <authorList>
            <person name="Tsukada S."/>
            <person name="Aono T."/>
            <person name="Akiba N."/>
            <person name="Lee KB."/>
            <person name="Liu CT."/>
            <person name="Toyazaki H."/>
            <person name="Oyaizu H."/>
        </authorList>
    </citation>
    <scope>NUCLEOTIDE SEQUENCE [LARGE SCALE GENOMIC DNA]</scope>
    <source>
        <strain evidence="2">ATCC 43989 / DSM 5975 / JCM 20966 / LMG 6465 / NBRC 14845 / NCIMB 13405 / ORS 571</strain>
    </source>
</reference>
<dbReference type="STRING" id="438753.AZC_4572"/>
<reference evidence="1 2" key="6">
    <citation type="journal article" date="2011" name="Appl. Environ. Microbiol.">
        <title>Involvement of the azorhizobial chromosome partition gene (parA) in the onset of bacteroid differentiation during Sesbania rostrata stem nodule development.</title>
        <authorList>
            <person name="Liu CT."/>
            <person name="Lee KB."/>
            <person name="Wang YS."/>
            <person name="Peng MH."/>
            <person name="Lee KT."/>
            <person name="Suzuki S."/>
            <person name="Suzuki T."/>
            <person name="Oyaizu H."/>
        </authorList>
    </citation>
    <scope>NUCLEOTIDE SEQUENCE [LARGE SCALE GENOMIC DNA]</scope>
    <source>
        <strain evidence="2">ATCC 43989 / DSM 5975 / JCM 20966 / LMG 6465 / NBRC 14845 / NCIMB 13405 / ORS 571</strain>
    </source>
</reference>
<gene>
    <name evidence="1" type="ordered locus">AZC_4572</name>
</gene>
<dbReference type="AlphaFoldDB" id="A8HZE1"/>
<proteinExistence type="predicted"/>
<protein>
    <submittedName>
        <fullName evidence="1">Uncharacterized protein</fullName>
    </submittedName>
</protein>
<evidence type="ECO:0000313" key="1">
    <source>
        <dbReference type="EMBL" id="BAF90570.1"/>
    </source>
</evidence>
<name>A8HZE1_AZOC5</name>
<organism evidence="1 2">
    <name type="scientific">Azorhizobium caulinodans (strain ATCC 43989 / DSM 5975 / JCM 20966 / LMG 6465 / NBRC 14845 / NCIMB 13405 / ORS 571)</name>
    <dbReference type="NCBI Taxonomy" id="438753"/>
    <lineage>
        <taxon>Bacteria</taxon>
        <taxon>Pseudomonadati</taxon>
        <taxon>Pseudomonadota</taxon>
        <taxon>Alphaproteobacteria</taxon>
        <taxon>Hyphomicrobiales</taxon>
        <taxon>Xanthobacteraceae</taxon>
        <taxon>Azorhizobium</taxon>
    </lineage>
</organism>
<dbReference type="HOGENOM" id="CLU_3004117_0_0_5"/>
<dbReference type="KEGG" id="azc:AZC_4572"/>